<dbReference type="AlphaFoldDB" id="A0A8S1F8T9"/>
<dbReference type="Proteomes" id="UP000494206">
    <property type="component" value="Unassembled WGS sequence"/>
</dbReference>
<accession>A0A8S1F8T9</accession>
<dbReference type="EMBL" id="CADEPM010000007">
    <property type="protein sequence ID" value="CAB3408952.1"/>
    <property type="molecule type" value="Genomic_DNA"/>
</dbReference>
<dbReference type="Gene3D" id="3.40.50.11960">
    <property type="match status" value="1"/>
</dbReference>
<dbReference type="OrthoDB" id="5862601at2759"/>
<sequence length="303" mass="34189">MQIDGLSPPARQFLAIVGDESNEIKNLLLDELSANRNQRTFTIKNDYYKCDVGLQQFSDIKSVADAAEHEKTIPAVVIWYKNLEELENISKFTKFPKLDTKAIVVKSSVDFADRDKLEAWAIENDFEVVYLHLSPEEIEELEEYSEKYGIKRILELLDVCNWPVRQDTMSTLSGNQFLDRLLRALNDRDHGIPEMDDVSLEGKSADLVYESFMGLLDNRDDCATPEPQHAEMVHLSPDTPSEASITIDCEFTPNVVKEVNVEAKPGSKTVAAEIAPKKKNKKRRVKNSKPTVLASDEKSSPGI</sequence>
<comment type="caution">
    <text evidence="2">The sequence shown here is derived from an EMBL/GenBank/DDBJ whole genome shotgun (WGS) entry which is preliminary data.</text>
</comment>
<reference evidence="2 3" key="1">
    <citation type="submission" date="2020-04" db="EMBL/GenBank/DDBJ databases">
        <authorList>
            <person name="Laetsch R D."/>
            <person name="Stevens L."/>
            <person name="Kumar S."/>
            <person name="Blaxter L. M."/>
        </authorList>
    </citation>
    <scope>NUCLEOTIDE SEQUENCE [LARGE SCALE GENOMIC DNA]</scope>
</reference>
<evidence type="ECO:0000313" key="3">
    <source>
        <dbReference type="Proteomes" id="UP000494206"/>
    </source>
</evidence>
<organism evidence="2 3">
    <name type="scientific">Caenorhabditis bovis</name>
    <dbReference type="NCBI Taxonomy" id="2654633"/>
    <lineage>
        <taxon>Eukaryota</taxon>
        <taxon>Metazoa</taxon>
        <taxon>Ecdysozoa</taxon>
        <taxon>Nematoda</taxon>
        <taxon>Chromadorea</taxon>
        <taxon>Rhabditida</taxon>
        <taxon>Rhabditina</taxon>
        <taxon>Rhabditomorpha</taxon>
        <taxon>Rhabditoidea</taxon>
        <taxon>Rhabditidae</taxon>
        <taxon>Peloderinae</taxon>
        <taxon>Caenorhabditis</taxon>
    </lineage>
</organism>
<evidence type="ECO:0000256" key="1">
    <source>
        <dbReference type="SAM" id="MobiDB-lite"/>
    </source>
</evidence>
<feature type="region of interest" description="Disordered" evidence="1">
    <location>
        <begin position="272"/>
        <end position="303"/>
    </location>
</feature>
<gene>
    <name evidence="2" type="ORF">CBOVIS_LOCUS10669</name>
</gene>
<keyword evidence="3" id="KW-1185">Reference proteome</keyword>
<proteinExistence type="predicted"/>
<name>A0A8S1F8T9_9PELO</name>
<protein>
    <submittedName>
        <fullName evidence="2">Uncharacterized protein</fullName>
    </submittedName>
</protein>
<feature type="compositionally biased region" description="Basic residues" evidence="1">
    <location>
        <begin position="277"/>
        <end position="287"/>
    </location>
</feature>
<evidence type="ECO:0000313" key="2">
    <source>
        <dbReference type="EMBL" id="CAB3408952.1"/>
    </source>
</evidence>